<comment type="function">
    <text evidence="8">Zinc phosphodiesterase, which displays some tRNA 3'-processing endonuclease activity. Probably involved in tRNA maturation, by removing a 3'-trailer from precursor tRNA.</text>
</comment>
<dbReference type="OrthoDB" id="85118at2157"/>
<evidence type="ECO:0000256" key="3">
    <source>
        <dbReference type="ARBA" id="ARBA00022722"/>
    </source>
</evidence>
<dbReference type="NCBIfam" id="NF000801">
    <property type="entry name" value="PRK00055.1-3"/>
    <property type="match status" value="1"/>
</dbReference>
<keyword evidence="7 8" id="KW-0862">Zinc</keyword>
<gene>
    <name evidence="8 9" type="primary">rnz</name>
    <name evidence="9" type="ORF">GCM10007981_15560</name>
</gene>
<keyword evidence="10" id="KW-1185">Reference proteome</keyword>
<evidence type="ECO:0000256" key="4">
    <source>
        <dbReference type="ARBA" id="ARBA00022723"/>
    </source>
</evidence>
<comment type="cofactor">
    <cofactor evidence="8">
        <name>Zn(2+)</name>
        <dbReference type="ChEBI" id="CHEBI:29105"/>
    </cofactor>
    <text evidence="8">Binds 2 Zn(2+) ions.</text>
</comment>
<name>A0A830GWS0_9CREN</name>
<dbReference type="SUPFAM" id="SSF56281">
    <property type="entry name" value="Metallo-hydrolase/oxidoreductase"/>
    <property type="match status" value="1"/>
</dbReference>
<evidence type="ECO:0000313" key="10">
    <source>
        <dbReference type="Proteomes" id="UP000610960"/>
    </source>
</evidence>
<keyword evidence="3 8" id="KW-0540">Nuclease</keyword>
<feature type="binding site" evidence="8">
    <location>
        <position position="66"/>
    </location>
    <ligand>
        <name>Zn(2+)</name>
        <dbReference type="ChEBI" id="CHEBI:29105"/>
        <label>2</label>
        <note>catalytic</note>
    </ligand>
</feature>
<comment type="caution">
    <text evidence="9">The sequence shown here is derived from an EMBL/GenBank/DDBJ whole genome shotgun (WGS) entry which is preliminary data.</text>
</comment>
<dbReference type="PANTHER" id="PTHR46018">
    <property type="entry name" value="ZINC PHOSPHODIESTERASE ELAC PROTEIN 1"/>
    <property type="match status" value="1"/>
</dbReference>
<feature type="binding site" evidence="8">
    <location>
        <position position="63"/>
    </location>
    <ligand>
        <name>Zn(2+)</name>
        <dbReference type="ChEBI" id="CHEBI:29105"/>
        <label>1</label>
        <note>catalytic</note>
    </ligand>
</feature>
<dbReference type="Proteomes" id="UP000610960">
    <property type="component" value="Unassembled WGS sequence"/>
</dbReference>
<evidence type="ECO:0000256" key="8">
    <source>
        <dbReference type="HAMAP-Rule" id="MF_01818"/>
    </source>
</evidence>
<comment type="subunit">
    <text evidence="1 8">Homodimer.</text>
</comment>
<evidence type="ECO:0000256" key="5">
    <source>
        <dbReference type="ARBA" id="ARBA00022759"/>
    </source>
</evidence>
<reference evidence="9" key="1">
    <citation type="journal article" date="2014" name="Int. J. Syst. Evol. Microbiol.">
        <title>Complete genome sequence of Corynebacterium casei LMG S-19264T (=DSM 44701T), isolated from a smear-ripened cheese.</title>
        <authorList>
            <consortium name="US DOE Joint Genome Institute (JGI-PGF)"/>
            <person name="Walter F."/>
            <person name="Albersmeier A."/>
            <person name="Kalinowski J."/>
            <person name="Ruckert C."/>
        </authorList>
    </citation>
    <scope>NUCLEOTIDE SEQUENCE</scope>
    <source>
        <strain evidence="9">JCM 10088</strain>
    </source>
</reference>
<comment type="similarity">
    <text evidence="8">Belongs to the RNase Z family.</text>
</comment>
<dbReference type="Gene3D" id="3.60.15.10">
    <property type="entry name" value="Ribonuclease Z/Hydroxyacylglutathione hydrolase-like"/>
    <property type="match status" value="1"/>
</dbReference>
<keyword evidence="6 8" id="KW-0378">Hydrolase</keyword>
<dbReference type="Pfam" id="PF23023">
    <property type="entry name" value="Anti-Pycsar_Apyc1"/>
    <property type="match status" value="1"/>
</dbReference>
<reference evidence="9" key="2">
    <citation type="submission" date="2020-09" db="EMBL/GenBank/DDBJ databases">
        <authorList>
            <person name="Sun Q."/>
            <person name="Ohkuma M."/>
        </authorList>
    </citation>
    <scope>NUCLEOTIDE SEQUENCE</scope>
    <source>
        <strain evidence="9">JCM 10088</strain>
    </source>
</reference>
<dbReference type="PANTHER" id="PTHR46018:SF2">
    <property type="entry name" value="ZINC PHOSPHODIESTERASE ELAC PROTEIN 1"/>
    <property type="match status" value="1"/>
</dbReference>
<evidence type="ECO:0000313" key="9">
    <source>
        <dbReference type="EMBL" id="GGP21894.1"/>
    </source>
</evidence>
<feature type="binding site" evidence="8">
    <location>
        <position position="61"/>
    </location>
    <ligand>
        <name>Zn(2+)</name>
        <dbReference type="ChEBI" id="CHEBI:29105"/>
        <label>1</label>
        <note>catalytic</note>
    </ligand>
</feature>
<proteinExistence type="inferred from homology"/>
<keyword evidence="5 8" id="KW-0255">Endonuclease</keyword>
<feature type="binding site" evidence="8">
    <location>
        <position position="202"/>
    </location>
    <ligand>
        <name>Zn(2+)</name>
        <dbReference type="ChEBI" id="CHEBI:29105"/>
        <label>2</label>
        <note>catalytic</note>
    </ligand>
</feature>
<evidence type="ECO:0000256" key="2">
    <source>
        <dbReference type="ARBA" id="ARBA00022694"/>
    </source>
</evidence>
<organism evidence="9 10">
    <name type="scientific">Thermocladium modestius</name>
    <dbReference type="NCBI Taxonomy" id="62609"/>
    <lineage>
        <taxon>Archaea</taxon>
        <taxon>Thermoproteota</taxon>
        <taxon>Thermoprotei</taxon>
        <taxon>Thermoproteales</taxon>
        <taxon>Thermoproteaceae</taxon>
        <taxon>Thermocladium</taxon>
    </lineage>
</organism>
<dbReference type="AlphaFoldDB" id="A0A830GWS0"/>
<dbReference type="GO" id="GO:0042781">
    <property type="term" value="F:3'-tRNA processing endoribonuclease activity"/>
    <property type="evidence" value="ECO:0007669"/>
    <property type="project" value="UniProtKB-UniRule"/>
</dbReference>
<dbReference type="GO" id="GO:0008270">
    <property type="term" value="F:zinc ion binding"/>
    <property type="evidence" value="ECO:0007669"/>
    <property type="project" value="UniProtKB-UniRule"/>
</dbReference>
<evidence type="ECO:0000256" key="1">
    <source>
        <dbReference type="ARBA" id="ARBA00011738"/>
    </source>
</evidence>
<feature type="binding site" evidence="8">
    <location>
        <position position="202"/>
    </location>
    <ligand>
        <name>Zn(2+)</name>
        <dbReference type="ChEBI" id="CHEBI:29105"/>
        <label>1</label>
        <note>catalytic</note>
    </ligand>
</feature>
<keyword evidence="2 8" id="KW-0819">tRNA processing</keyword>
<dbReference type="InterPro" id="IPR036866">
    <property type="entry name" value="RibonucZ/Hydroxyglut_hydro"/>
</dbReference>
<protein>
    <recommendedName>
        <fullName evidence="8">Ribonuclease Z</fullName>
        <shortName evidence="8">RNase Z</shortName>
        <ecNumber evidence="8">3.1.26.11</ecNumber>
    </recommendedName>
    <alternativeName>
        <fullName evidence="8">tRNA 3 endonuclease</fullName>
    </alternativeName>
    <alternativeName>
        <fullName evidence="8">tRNase Z</fullName>
    </alternativeName>
</protein>
<dbReference type="InterPro" id="IPR013471">
    <property type="entry name" value="RNase_Z/BN"/>
</dbReference>
<evidence type="ECO:0000256" key="7">
    <source>
        <dbReference type="ARBA" id="ARBA00022833"/>
    </source>
</evidence>
<feature type="binding site" evidence="8">
    <location>
        <position position="262"/>
    </location>
    <ligand>
        <name>Zn(2+)</name>
        <dbReference type="ChEBI" id="CHEBI:29105"/>
        <label>2</label>
        <note>catalytic</note>
    </ligand>
</feature>
<sequence>MVTITFLGSGAAIPNRWRALPSILVSHEGYEVLMDAGEGTQSRLQEMGISPLRLTHILLSHLHADHFNGLLGLIATMQLLNRTTPLTIVGPAPIRDWLPELSFLRVIELRESNTEQVVLSSKIEIRYITAYHNVQDNSYSLLIKRPAGKFNPSKANELGVPVKLWRKLHMGESVRVGNRLITPQDVLDSVGNPFLKIVYTGDTAPGENIVKIAQSADVLIHDSTYLDGDVDGEEAHKLGHSTCLDAVRDAVEAGAKSLILTHISYRYGPDYWSAFMKCAIKAFPKSMVAMNGLKLTL</sequence>
<dbReference type="EMBL" id="BMNL01000003">
    <property type="protein sequence ID" value="GGP21894.1"/>
    <property type="molecule type" value="Genomic_DNA"/>
</dbReference>
<feature type="active site" description="Proton acceptor" evidence="8">
    <location>
        <position position="65"/>
    </location>
</feature>
<comment type="catalytic activity">
    <reaction evidence="8">
        <text>Endonucleolytic cleavage of RNA, removing extra 3' nucleotides from tRNA precursor, generating 3' termini of tRNAs. A 3'-hydroxy group is left at the tRNA terminus and a 5'-phosphoryl group is left at the trailer molecule.</text>
        <dbReference type="EC" id="3.1.26.11"/>
    </reaction>
</comment>
<feature type="binding site" evidence="8">
    <location>
        <position position="132"/>
    </location>
    <ligand>
        <name>Zn(2+)</name>
        <dbReference type="ChEBI" id="CHEBI:29105"/>
        <label>1</label>
        <note>catalytic</note>
    </ligand>
</feature>
<dbReference type="HAMAP" id="MF_01818">
    <property type="entry name" value="RNase_Z_BN"/>
    <property type="match status" value="1"/>
</dbReference>
<dbReference type="EC" id="3.1.26.11" evidence="8"/>
<dbReference type="CDD" id="cd07717">
    <property type="entry name" value="RNaseZ_ZiPD-like_MBL-fold"/>
    <property type="match status" value="1"/>
</dbReference>
<evidence type="ECO:0000256" key="6">
    <source>
        <dbReference type="ARBA" id="ARBA00022801"/>
    </source>
</evidence>
<feature type="binding site" evidence="8">
    <location>
        <position position="65"/>
    </location>
    <ligand>
        <name>Zn(2+)</name>
        <dbReference type="ChEBI" id="CHEBI:29105"/>
        <label>2</label>
        <note>catalytic</note>
    </ligand>
</feature>
<accession>A0A830GWS0</accession>
<keyword evidence="4 8" id="KW-0479">Metal-binding</keyword>
<dbReference type="RefSeq" id="WP_188596820.1">
    <property type="nucleotide sequence ID" value="NZ_BMNL01000003.1"/>
</dbReference>